<dbReference type="Gene3D" id="1.20.140.10">
    <property type="entry name" value="Butyryl-CoA Dehydrogenase, subunit A, domain 3"/>
    <property type="match status" value="1"/>
</dbReference>
<dbReference type="PATRIC" id="fig|1117379.3.peg.2859"/>
<keyword evidence="4" id="KW-0274">FAD</keyword>
<evidence type="ECO:0000313" key="8">
    <source>
        <dbReference type="EMBL" id="EKN66978.1"/>
    </source>
</evidence>
<evidence type="ECO:0000256" key="1">
    <source>
        <dbReference type="ARBA" id="ARBA00001974"/>
    </source>
</evidence>
<reference evidence="8 9" key="1">
    <citation type="journal article" date="2012" name="Front. Microbiol.">
        <title>Redundancy and modularity in membrane-associated dissimilatory nitrate reduction in Bacillus.</title>
        <authorList>
            <person name="Heylen K."/>
            <person name="Keltjens J."/>
        </authorList>
    </citation>
    <scope>NUCLEOTIDE SEQUENCE [LARGE SCALE GENOMIC DNA]</scope>
    <source>
        <strain evidence="9">LMG 21833T</strain>
    </source>
</reference>
<feature type="domain" description="Acyl-CoA dehydrogenase/oxidase C-terminal" evidence="6">
    <location>
        <begin position="203"/>
        <end position="317"/>
    </location>
</feature>
<sequence length="355" mass="39333">MSEMQELIIETVEKIMEKYSTKEVINDAEMGIWANDLWHQIVENGMLTIAIPEELGGNGGDFSDAFSILRLAGKYSAPIPLAETYIANWLLADLGEPISDEILTIASPDESEPFIFTKEGQGWRVNGKGLNVPWARYSNKMLVIGDSSEGPILSVLPLERAIISHGQNMAGEARDEVVFEDVLLENLKIINISPDEIIEKIENIGAITRSVMMAGALENVLNIVAQHTSERTQFGRPLHRFQAVQHQIAQLASESAAASMAADCAVQSFGNSTDQKEIALAKIRINEAAGKGAPIAHQVLAAIGFTYEHTLHHSTRRLWSWREDYGNETVWEAKLTNELLKLEKDELWPFITGVK</sequence>
<dbReference type="EMBL" id="AJLS01000097">
    <property type="protein sequence ID" value="EKN66978.1"/>
    <property type="molecule type" value="Genomic_DNA"/>
</dbReference>
<dbReference type="eggNOG" id="COG1960">
    <property type="taxonomic scope" value="Bacteria"/>
</dbReference>
<dbReference type="OrthoDB" id="2450120at2"/>
<dbReference type="InterPro" id="IPR013786">
    <property type="entry name" value="AcylCoA_DH/ox_N"/>
</dbReference>
<keyword evidence="3" id="KW-0285">Flavoprotein</keyword>
<dbReference type="Pfam" id="PF00441">
    <property type="entry name" value="Acyl-CoA_dh_1"/>
    <property type="match status" value="1"/>
</dbReference>
<comment type="cofactor">
    <cofactor evidence="1">
        <name>FAD</name>
        <dbReference type="ChEBI" id="CHEBI:57692"/>
    </cofactor>
</comment>
<evidence type="ECO:0000256" key="4">
    <source>
        <dbReference type="ARBA" id="ARBA00022827"/>
    </source>
</evidence>
<evidence type="ECO:0000256" key="5">
    <source>
        <dbReference type="ARBA" id="ARBA00023002"/>
    </source>
</evidence>
<dbReference type="InterPro" id="IPR036250">
    <property type="entry name" value="AcylCo_DH-like_C"/>
</dbReference>
<dbReference type="InterPro" id="IPR009075">
    <property type="entry name" value="AcylCo_DH/oxidase_C"/>
</dbReference>
<dbReference type="RefSeq" id="WP_007085770.1">
    <property type="nucleotide sequence ID" value="NZ_AJLS01000097.1"/>
</dbReference>
<keyword evidence="9" id="KW-1185">Reference proteome</keyword>
<dbReference type="Gene3D" id="1.10.540.10">
    <property type="entry name" value="Acyl-CoA dehydrogenase/oxidase, N-terminal domain"/>
    <property type="match status" value="1"/>
</dbReference>
<feature type="domain" description="Acyl-CoA dehydrogenase/oxidase N-terminal" evidence="7">
    <location>
        <begin position="2"/>
        <end position="95"/>
    </location>
</feature>
<dbReference type="GO" id="GO:0050660">
    <property type="term" value="F:flavin adenine dinucleotide binding"/>
    <property type="evidence" value="ECO:0007669"/>
    <property type="project" value="InterPro"/>
</dbReference>
<dbReference type="GO" id="GO:0003995">
    <property type="term" value="F:acyl-CoA dehydrogenase activity"/>
    <property type="evidence" value="ECO:0007669"/>
    <property type="project" value="TreeGrafter"/>
</dbReference>
<dbReference type="AlphaFoldDB" id="K6DFZ7"/>
<organism evidence="8 9">
    <name type="scientific">Neobacillus bataviensis LMG 21833</name>
    <dbReference type="NCBI Taxonomy" id="1117379"/>
    <lineage>
        <taxon>Bacteria</taxon>
        <taxon>Bacillati</taxon>
        <taxon>Bacillota</taxon>
        <taxon>Bacilli</taxon>
        <taxon>Bacillales</taxon>
        <taxon>Bacillaceae</taxon>
        <taxon>Neobacillus</taxon>
    </lineage>
</organism>
<accession>K6DFZ7</accession>
<proteinExistence type="inferred from homology"/>
<dbReference type="SUPFAM" id="SSF47203">
    <property type="entry name" value="Acyl-CoA dehydrogenase C-terminal domain-like"/>
    <property type="match status" value="1"/>
</dbReference>
<evidence type="ECO:0000259" key="6">
    <source>
        <dbReference type="Pfam" id="PF00441"/>
    </source>
</evidence>
<dbReference type="Pfam" id="PF02771">
    <property type="entry name" value="Acyl-CoA_dh_N"/>
    <property type="match status" value="1"/>
</dbReference>
<evidence type="ECO:0000256" key="3">
    <source>
        <dbReference type="ARBA" id="ARBA00022630"/>
    </source>
</evidence>
<dbReference type="InterPro" id="IPR009100">
    <property type="entry name" value="AcylCoA_DH/oxidase_NM_dom_sf"/>
</dbReference>
<dbReference type="InterPro" id="IPR037069">
    <property type="entry name" value="AcylCoA_DH/ox_N_sf"/>
</dbReference>
<evidence type="ECO:0000313" key="9">
    <source>
        <dbReference type="Proteomes" id="UP000006316"/>
    </source>
</evidence>
<comment type="caution">
    <text evidence="8">The sequence shown here is derived from an EMBL/GenBank/DDBJ whole genome shotgun (WGS) entry which is preliminary data.</text>
</comment>
<name>K6DFZ7_9BACI</name>
<dbReference type="PANTHER" id="PTHR43884:SF20">
    <property type="entry name" value="ACYL-COA DEHYDROGENASE FADE28"/>
    <property type="match status" value="1"/>
</dbReference>
<dbReference type="Proteomes" id="UP000006316">
    <property type="component" value="Unassembled WGS sequence"/>
</dbReference>
<comment type="similarity">
    <text evidence="2">Belongs to the acyl-CoA dehydrogenase family.</text>
</comment>
<gene>
    <name evidence="8" type="ORF">BABA_13857</name>
</gene>
<evidence type="ECO:0000259" key="7">
    <source>
        <dbReference type="Pfam" id="PF02771"/>
    </source>
</evidence>
<protein>
    <submittedName>
        <fullName evidence="8">Acyl-CoA dehydrogenase domain-containing protein</fullName>
    </submittedName>
</protein>
<keyword evidence="5" id="KW-0560">Oxidoreductase</keyword>
<dbReference type="STRING" id="1117379.BABA_13857"/>
<evidence type="ECO:0000256" key="2">
    <source>
        <dbReference type="ARBA" id="ARBA00009347"/>
    </source>
</evidence>
<dbReference type="PANTHER" id="PTHR43884">
    <property type="entry name" value="ACYL-COA DEHYDROGENASE"/>
    <property type="match status" value="1"/>
</dbReference>
<dbReference type="SUPFAM" id="SSF56645">
    <property type="entry name" value="Acyl-CoA dehydrogenase NM domain-like"/>
    <property type="match status" value="1"/>
</dbReference>